<dbReference type="SUPFAM" id="SSF52151">
    <property type="entry name" value="FabD/lysophospholipase-like"/>
    <property type="match status" value="1"/>
</dbReference>
<dbReference type="SUPFAM" id="SSF55048">
    <property type="entry name" value="Probable ACP-binding domain of malonyl-CoA ACP transacylase"/>
    <property type="match status" value="1"/>
</dbReference>
<dbReference type="InterPro" id="IPR050858">
    <property type="entry name" value="Mal-CoA-ACP_Trans/PKS_FabD"/>
</dbReference>
<dbReference type="InterPro" id="IPR004410">
    <property type="entry name" value="Malonyl_CoA-ACP_transAc_FabD"/>
</dbReference>
<evidence type="ECO:0000256" key="3">
    <source>
        <dbReference type="ARBA" id="ARBA00022679"/>
    </source>
</evidence>
<evidence type="ECO:0000313" key="10">
    <source>
        <dbReference type="Proteomes" id="UP000254326"/>
    </source>
</evidence>
<dbReference type="Proteomes" id="UP000254326">
    <property type="component" value="Unassembled WGS sequence"/>
</dbReference>
<feature type="active site" evidence="7">
    <location>
        <position position="200"/>
    </location>
</feature>
<dbReference type="EMBL" id="QKRA01000001">
    <property type="protein sequence ID" value="RDL45907.1"/>
    <property type="molecule type" value="Genomic_DNA"/>
</dbReference>
<evidence type="ECO:0000256" key="1">
    <source>
        <dbReference type="ARBA" id="ARBA00013258"/>
    </source>
</evidence>
<protein>
    <recommendedName>
        <fullName evidence="2 6">Malonyl CoA-acyl carrier protein transacylase</fullName>
        <ecNumber evidence="1 6">2.3.1.39</ecNumber>
    </recommendedName>
</protein>
<dbReference type="Gene3D" id="3.40.366.10">
    <property type="entry name" value="Malonyl-Coenzyme A Acyl Carrier Protein, domain 2"/>
    <property type="match status" value="1"/>
</dbReference>
<dbReference type="GO" id="GO:0006633">
    <property type="term" value="P:fatty acid biosynthetic process"/>
    <property type="evidence" value="ECO:0007669"/>
    <property type="project" value="TreeGrafter"/>
</dbReference>
<dbReference type="InterPro" id="IPR016036">
    <property type="entry name" value="Malonyl_transacylase_ACP-bd"/>
</dbReference>
<evidence type="ECO:0000256" key="5">
    <source>
        <dbReference type="ARBA" id="ARBA00048462"/>
    </source>
</evidence>
<dbReference type="PANTHER" id="PTHR42681">
    <property type="entry name" value="MALONYL-COA-ACYL CARRIER PROTEIN TRANSACYLASE, MITOCHONDRIAL"/>
    <property type="match status" value="1"/>
</dbReference>
<dbReference type="NCBIfam" id="TIGR00128">
    <property type="entry name" value="fabD"/>
    <property type="match status" value="1"/>
</dbReference>
<evidence type="ECO:0000256" key="2">
    <source>
        <dbReference type="ARBA" id="ARBA00018953"/>
    </source>
</evidence>
<dbReference type="Gene3D" id="3.30.70.250">
    <property type="entry name" value="Malonyl-CoA ACP transacylase, ACP-binding"/>
    <property type="match status" value="1"/>
</dbReference>
<comment type="caution">
    <text evidence="9">The sequence shown here is derived from an EMBL/GenBank/DDBJ whole genome shotgun (WGS) entry which is preliminary data.</text>
</comment>
<dbReference type="OrthoDB" id="9808564at2"/>
<dbReference type="GO" id="GO:0005829">
    <property type="term" value="C:cytosol"/>
    <property type="evidence" value="ECO:0007669"/>
    <property type="project" value="TreeGrafter"/>
</dbReference>
<gene>
    <name evidence="9" type="primary">fabD</name>
    <name evidence="9" type="ORF">DN730_02325</name>
</gene>
<dbReference type="InterPro" id="IPR024925">
    <property type="entry name" value="Malonyl_CoA-ACP_transAc"/>
</dbReference>
<evidence type="ECO:0000259" key="8">
    <source>
        <dbReference type="SMART" id="SM00827"/>
    </source>
</evidence>
<keyword evidence="10" id="KW-1185">Reference proteome</keyword>
<feature type="domain" description="Malonyl-CoA:ACP transacylase (MAT)" evidence="8">
    <location>
        <begin position="8"/>
        <end position="306"/>
    </location>
</feature>
<dbReference type="PIRSF" id="PIRSF000446">
    <property type="entry name" value="Mct"/>
    <property type="match status" value="1"/>
</dbReference>
<dbReference type="GO" id="GO:0004314">
    <property type="term" value="F:[acyl-carrier-protein] S-malonyltransferase activity"/>
    <property type="evidence" value="ECO:0007669"/>
    <property type="project" value="UniProtKB-EC"/>
</dbReference>
<reference evidence="9 10" key="1">
    <citation type="submission" date="2018-06" db="EMBL/GenBank/DDBJ databases">
        <title>Marinomonas sp. YLB-05 draft genome sequence.</title>
        <authorList>
            <person name="Yu L."/>
            <person name="Tang X."/>
        </authorList>
    </citation>
    <scope>NUCLEOTIDE SEQUENCE [LARGE SCALE GENOMIC DNA]</scope>
    <source>
        <strain evidence="9 10">YLB-05</strain>
    </source>
</reference>
<dbReference type="FunFam" id="3.30.70.250:FF:000001">
    <property type="entry name" value="Malonyl CoA-acyl carrier protein transacylase"/>
    <property type="match status" value="1"/>
</dbReference>
<organism evidence="9 10">
    <name type="scientific">Marinomonas piezotolerans</name>
    <dbReference type="NCBI Taxonomy" id="2213058"/>
    <lineage>
        <taxon>Bacteria</taxon>
        <taxon>Pseudomonadati</taxon>
        <taxon>Pseudomonadota</taxon>
        <taxon>Gammaproteobacteria</taxon>
        <taxon>Oceanospirillales</taxon>
        <taxon>Oceanospirillaceae</taxon>
        <taxon>Marinomonas</taxon>
    </lineage>
</organism>
<dbReference type="Pfam" id="PF00698">
    <property type="entry name" value="Acyl_transf_1"/>
    <property type="match status" value="1"/>
</dbReference>
<dbReference type="InterPro" id="IPR001227">
    <property type="entry name" value="Ac_transferase_dom_sf"/>
</dbReference>
<proteinExistence type="inferred from homology"/>
<sequence>MSNSTAFVFPGQGSQQLGMLADIAEKYDIIEKTFKEASEVLGYDLWDLVQNNAEGLNQTDKTQPALLTSSVALWRLWEQQGGVLPSYVAGHSLGEYSALVCAGVIGFADAVELVKLRGEYMQQAVPEGAGAMAAIIGLPDDKVVAACEAVSEGVVSAVNFNSPGQVVIAGEKAAVELAMANAKEAGAKRALPLPVSVPSHCKLMIPAGEKLAERLNAIEFKTPNITLVQNVTAEAVSDADVIKSNLVSQLSEPVLWTQSVVLLNDLGVTKTIECGPGKVLTGLNKRIVKGLDAVAIGDVASFDAASA</sequence>
<dbReference type="EC" id="2.3.1.39" evidence="1 6"/>
<evidence type="ECO:0000256" key="4">
    <source>
        <dbReference type="ARBA" id="ARBA00023315"/>
    </source>
</evidence>
<keyword evidence="4 6" id="KW-0012">Acyltransferase</keyword>
<comment type="catalytic activity">
    <reaction evidence="5 6">
        <text>holo-[ACP] + malonyl-CoA = malonyl-[ACP] + CoA</text>
        <dbReference type="Rhea" id="RHEA:41792"/>
        <dbReference type="Rhea" id="RHEA-COMP:9623"/>
        <dbReference type="Rhea" id="RHEA-COMP:9685"/>
        <dbReference type="ChEBI" id="CHEBI:57287"/>
        <dbReference type="ChEBI" id="CHEBI:57384"/>
        <dbReference type="ChEBI" id="CHEBI:64479"/>
        <dbReference type="ChEBI" id="CHEBI:78449"/>
        <dbReference type="EC" id="2.3.1.39"/>
    </reaction>
</comment>
<comment type="similarity">
    <text evidence="6">Belongs to the fabD family.</text>
</comment>
<evidence type="ECO:0000256" key="6">
    <source>
        <dbReference type="PIRNR" id="PIRNR000446"/>
    </source>
</evidence>
<dbReference type="InterPro" id="IPR016035">
    <property type="entry name" value="Acyl_Trfase/lysoPLipase"/>
</dbReference>
<evidence type="ECO:0000256" key="7">
    <source>
        <dbReference type="PIRSR" id="PIRSR000446-1"/>
    </source>
</evidence>
<keyword evidence="3 6" id="KW-0808">Transferase</keyword>
<dbReference type="InterPro" id="IPR014043">
    <property type="entry name" value="Acyl_transferase_dom"/>
</dbReference>
<evidence type="ECO:0000313" key="9">
    <source>
        <dbReference type="EMBL" id="RDL45907.1"/>
    </source>
</evidence>
<name>A0A370UDP1_9GAMM</name>
<dbReference type="SMART" id="SM00827">
    <property type="entry name" value="PKS_AT"/>
    <property type="match status" value="1"/>
</dbReference>
<feature type="active site" evidence="7">
    <location>
        <position position="92"/>
    </location>
</feature>
<accession>A0A370UDP1</accession>
<dbReference type="PANTHER" id="PTHR42681:SF1">
    <property type="entry name" value="MALONYL-COA-ACYL CARRIER PROTEIN TRANSACYLASE, MITOCHONDRIAL"/>
    <property type="match status" value="1"/>
</dbReference>
<dbReference type="RefSeq" id="WP_115466495.1">
    <property type="nucleotide sequence ID" value="NZ_QKRA01000001.1"/>
</dbReference>
<dbReference type="AlphaFoldDB" id="A0A370UDP1"/>